<dbReference type="PROSITE" id="PS50931">
    <property type="entry name" value="HTH_LYSR"/>
    <property type="match status" value="1"/>
</dbReference>
<dbReference type="GO" id="GO:0003677">
    <property type="term" value="F:DNA binding"/>
    <property type="evidence" value="ECO:0007669"/>
    <property type="project" value="UniProtKB-KW"/>
</dbReference>
<dbReference type="Gene3D" id="1.10.10.10">
    <property type="entry name" value="Winged helix-like DNA-binding domain superfamily/Winged helix DNA-binding domain"/>
    <property type="match status" value="1"/>
</dbReference>
<keyword evidence="4" id="KW-0804">Transcription</keyword>
<dbReference type="SUPFAM" id="SSF46785">
    <property type="entry name" value="Winged helix' DNA-binding domain"/>
    <property type="match status" value="1"/>
</dbReference>
<dbReference type="GO" id="GO:0005829">
    <property type="term" value="C:cytosol"/>
    <property type="evidence" value="ECO:0007669"/>
    <property type="project" value="TreeGrafter"/>
</dbReference>
<dbReference type="PANTHER" id="PTHR30419:SF8">
    <property type="entry name" value="NITROGEN ASSIMILATION TRANSCRIPTIONAL ACTIVATOR-RELATED"/>
    <property type="match status" value="1"/>
</dbReference>
<feature type="domain" description="HTH lysR-type" evidence="5">
    <location>
        <begin position="3"/>
        <end position="60"/>
    </location>
</feature>
<dbReference type="GO" id="GO:0003700">
    <property type="term" value="F:DNA-binding transcription factor activity"/>
    <property type="evidence" value="ECO:0007669"/>
    <property type="project" value="InterPro"/>
</dbReference>
<dbReference type="InterPro" id="IPR036390">
    <property type="entry name" value="WH_DNA-bd_sf"/>
</dbReference>
<dbReference type="InterPro" id="IPR005119">
    <property type="entry name" value="LysR_subst-bd"/>
</dbReference>
<comment type="similarity">
    <text evidence="1">Belongs to the LysR transcriptional regulatory family.</text>
</comment>
<evidence type="ECO:0000256" key="3">
    <source>
        <dbReference type="ARBA" id="ARBA00023125"/>
    </source>
</evidence>
<dbReference type="InterPro" id="IPR000847">
    <property type="entry name" value="LysR_HTH_N"/>
</dbReference>
<dbReference type="InterPro" id="IPR036388">
    <property type="entry name" value="WH-like_DNA-bd_sf"/>
</dbReference>
<evidence type="ECO:0000256" key="4">
    <source>
        <dbReference type="ARBA" id="ARBA00023163"/>
    </source>
</evidence>
<evidence type="ECO:0000313" key="6">
    <source>
        <dbReference type="EMBL" id="SEM88710.1"/>
    </source>
</evidence>
<dbReference type="AlphaFoldDB" id="A0A1H8C0W8"/>
<protein>
    <submittedName>
        <fullName evidence="6">DNA-binding transcriptional regulator, LysR family</fullName>
    </submittedName>
</protein>
<dbReference type="RefSeq" id="WP_245731383.1">
    <property type="nucleotide sequence ID" value="NZ_FOCI01000006.1"/>
</dbReference>
<dbReference type="Pfam" id="PF03466">
    <property type="entry name" value="LysR_substrate"/>
    <property type="match status" value="1"/>
</dbReference>
<keyword evidence="2" id="KW-0805">Transcription regulation</keyword>
<sequence>MKIDEKHLAQLAAVVEAGGVTEGAHLLGLTQPAVSRTLTALEKRLGERLFVPGRRPLVPTVIGRQLAAHGKVILEASRKASEAVRSFHAGSAGTVRIGGVPFFMDAFISQMLGQFQVGQPDISIEQSYGNLPELQAGLRSGQLDLAICPLGVVDPGSELAFTEILPGRNVIAARARHPLFGRKSIHLARSAALSVDRAAARIAAAGGSARHPVVHRRQRIQRPLCGWIAAERAELPA</sequence>
<dbReference type="SUPFAM" id="SSF53850">
    <property type="entry name" value="Periplasmic binding protein-like II"/>
    <property type="match status" value="1"/>
</dbReference>
<keyword evidence="3 6" id="KW-0238">DNA-binding</keyword>
<dbReference type="InterPro" id="IPR050950">
    <property type="entry name" value="HTH-type_LysR_regulators"/>
</dbReference>
<dbReference type="EMBL" id="FOCI01000006">
    <property type="protein sequence ID" value="SEM88710.1"/>
    <property type="molecule type" value="Genomic_DNA"/>
</dbReference>
<gene>
    <name evidence="6" type="ORF">SAMN04488003_10614</name>
</gene>
<organism evidence="6 7">
    <name type="scientific">Loktanella fryxellensis</name>
    <dbReference type="NCBI Taxonomy" id="245187"/>
    <lineage>
        <taxon>Bacteria</taxon>
        <taxon>Pseudomonadati</taxon>
        <taxon>Pseudomonadota</taxon>
        <taxon>Alphaproteobacteria</taxon>
        <taxon>Rhodobacterales</taxon>
        <taxon>Roseobacteraceae</taxon>
        <taxon>Loktanella</taxon>
    </lineage>
</organism>
<keyword evidence="7" id="KW-1185">Reference proteome</keyword>
<dbReference type="Pfam" id="PF00126">
    <property type="entry name" value="HTH_1"/>
    <property type="match status" value="1"/>
</dbReference>
<accession>A0A1H8C0W8</accession>
<proteinExistence type="inferred from homology"/>
<dbReference type="Proteomes" id="UP000199585">
    <property type="component" value="Unassembled WGS sequence"/>
</dbReference>
<evidence type="ECO:0000313" key="7">
    <source>
        <dbReference type="Proteomes" id="UP000199585"/>
    </source>
</evidence>
<reference evidence="6 7" key="1">
    <citation type="submission" date="2016-10" db="EMBL/GenBank/DDBJ databases">
        <authorList>
            <person name="de Groot N.N."/>
        </authorList>
    </citation>
    <scope>NUCLEOTIDE SEQUENCE [LARGE SCALE GENOMIC DNA]</scope>
    <source>
        <strain evidence="6 7">DSM 16213</strain>
    </source>
</reference>
<dbReference type="PRINTS" id="PR00039">
    <property type="entry name" value="HTHLYSR"/>
</dbReference>
<evidence type="ECO:0000259" key="5">
    <source>
        <dbReference type="PROSITE" id="PS50931"/>
    </source>
</evidence>
<dbReference type="PANTHER" id="PTHR30419">
    <property type="entry name" value="HTH-TYPE TRANSCRIPTIONAL REGULATOR YBHD"/>
    <property type="match status" value="1"/>
</dbReference>
<dbReference type="STRING" id="245187.SAMN04488003_10614"/>
<evidence type="ECO:0000256" key="2">
    <source>
        <dbReference type="ARBA" id="ARBA00023015"/>
    </source>
</evidence>
<name>A0A1H8C0W8_9RHOB</name>
<dbReference type="Gene3D" id="3.40.190.10">
    <property type="entry name" value="Periplasmic binding protein-like II"/>
    <property type="match status" value="1"/>
</dbReference>
<evidence type="ECO:0000256" key="1">
    <source>
        <dbReference type="ARBA" id="ARBA00009437"/>
    </source>
</evidence>